<organism evidence="7 8">
    <name type="scientific">Apiosordaria backusii</name>
    <dbReference type="NCBI Taxonomy" id="314023"/>
    <lineage>
        <taxon>Eukaryota</taxon>
        <taxon>Fungi</taxon>
        <taxon>Dikarya</taxon>
        <taxon>Ascomycota</taxon>
        <taxon>Pezizomycotina</taxon>
        <taxon>Sordariomycetes</taxon>
        <taxon>Sordariomycetidae</taxon>
        <taxon>Sordariales</taxon>
        <taxon>Lasiosphaeriaceae</taxon>
        <taxon>Apiosordaria</taxon>
    </lineage>
</organism>
<dbReference type="PANTHER" id="PTHR10543:SF89">
    <property type="entry name" value="CAROTENOID 9,10(9',10')-CLEAVAGE DIOXYGENASE 1"/>
    <property type="match status" value="1"/>
</dbReference>
<evidence type="ECO:0000256" key="2">
    <source>
        <dbReference type="ARBA" id="ARBA00022723"/>
    </source>
</evidence>
<protein>
    <submittedName>
        <fullName evidence="7">Retinal pigment epithelial membrane protein</fullName>
    </submittedName>
</protein>
<keyword evidence="3" id="KW-0560">Oxidoreductase</keyword>
<evidence type="ECO:0000313" key="7">
    <source>
        <dbReference type="EMBL" id="KAK0718969.1"/>
    </source>
</evidence>
<keyword evidence="8" id="KW-1185">Reference proteome</keyword>
<keyword evidence="4 5" id="KW-0408">Iron</keyword>
<gene>
    <name evidence="7" type="ORF">B0T21DRAFT_374525</name>
</gene>
<evidence type="ECO:0000256" key="1">
    <source>
        <dbReference type="ARBA" id="ARBA00006787"/>
    </source>
</evidence>
<dbReference type="GO" id="GO:0010436">
    <property type="term" value="F:carotenoid dioxygenase activity"/>
    <property type="evidence" value="ECO:0007669"/>
    <property type="project" value="TreeGrafter"/>
</dbReference>
<dbReference type="GO" id="GO:0016121">
    <property type="term" value="P:carotene catabolic process"/>
    <property type="evidence" value="ECO:0007669"/>
    <property type="project" value="TreeGrafter"/>
</dbReference>
<feature type="binding site" evidence="5">
    <location>
        <position position="279"/>
    </location>
    <ligand>
        <name>Fe cation</name>
        <dbReference type="ChEBI" id="CHEBI:24875"/>
        <note>catalytic</note>
    </ligand>
</feature>
<sequence>MRRVETPRNRASCKNPYLSGNFAPIRKTLPLTPCSYEGEIPVDLAGGQYVRNGSNPLINDDENIRVHWFDGDGMLSGVLFRQRGSEIQPEFVNRFLITDVFSYAKSSSTLTRPFLFSISVLIDPLALVLSVVLHVLRTVILTILSQLPGSQTPVKKTSVANTAVIYHDGRALATCESGPPLRFALPNLETVGWFDGRRAEGEPGRSQAGGFGGKGMLFFIKEWTTGHPRTDPVTGELIAFHASFIRPFVHYSVIPKSKSGSPPLLTAAVPGMTSSKMMHDFGVSRYYTVILDMPLCFNPLNLLRGSPVLSFESSQKSRFGVFPRYQPEAVRWYETNPCCIFHTANCWESESSGTTIHLLVCRLTSASLVFHAANLPAPEVKPVPPEYAEEEQCRLYYYSFSFPTGHPVEPPRITNQWALSAIEFEFPSVSPLCTMSEAQYVYGCSARSLCYSVELGKAAKIDILAKINAAALIVKGLENQPQSIKGCVDNRSVQEILAADDPDDPIQLFAMPEGWFAQEPRFVPRSNPTSEDDGWLLTFVFDESQLDNQGHCRDDAVGELWVIDAKGMKEVVARIKLPQRVPYGFHGCWFSKDEIMGQRPYRARQLKQDVVGNRISVAVWSMLRAMIEGLIG</sequence>
<comment type="cofactor">
    <cofactor evidence="5">
        <name>Fe(2+)</name>
        <dbReference type="ChEBI" id="CHEBI:29033"/>
    </cofactor>
    <text evidence="5">Binds 1 Fe(2+) ion per subunit.</text>
</comment>
<comment type="caution">
    <text evidence="7">The sequence shown here is derived from an EMBL/GenBank/DDBJ whole genome shotgun (WGS) entry which is preliminary data.</text>
</comment>
<dbReference type="EMBL" id="JAUKTV010000013">
    <property type="protein sequence ID" value="KAK0718969.1"/>
    <property type="molecule type" value="Genomic_DNA"/>
</dbReference>
<comment type="similarity">
    <text evidence="1">Belongs to the carotenoid oxygenase family.</text>
</comment>
<evidence type="ECO:0000313" key="8">
    <source>
        <dbReference type="Proteomes" id="UP001172159"/>
    </source>
</evidence>
<keyword evidence="6" id="KW-0472">Membrane</keyword>
<keyword evidence="6" id="KW-0812">Transmembrane</keyword>
<keyword evidence="6" id="KW-1133">Transmembrane helix</keyword>
<feature type="binding site" evidence="5">
    <location>
        <position position="227"/>
    </location>
    <ligand>
        <name>Fe cation</name>
        <dbReference type="ChEBI" id="CHEBI:24875"/>
        <note>catalytic</note>
    </ligand>
</feature>
<feature type="binding site" evidence="5">
    <location>
        <position position="342"/>
    </location>
    <ligand>
        <name>Fe cation</name>
        <dbReference type="ChEBI" id="CHEBI:24875"/>
        <note>catalytic</note>
    </ligand>
</feature>
<accession>A0AA40DWI6</accession>
<dbReference type="AlphaFoldDB" id="A0AA40DWI6"/>
<name>A0AA40DWI6_9PEZI</name>
<feature type="transmembrane region" description="Helical" evidence="6">
    <location>
        <begin position="114"/>
        <end position="136"/>
    </location>
</feature>
<dbReference type="InterPro" id="IPR004294">
    <property type="entry name" value="Carotenoid_Oase"/>
</dbReference>
<reference evidence="7" key="1">
    <citation type="submission" date="2023-06" db="EMBL/GenBank/DDBJ databases">
        <title>Genome-scale phylogeny and comparative genomics of the fungal order Sordariales.</title>
        <authorList>
            <consortium name="Lawrence Berkeley National Laboratory"/>
            <person name="Hensen N."/>
            <person name="Bonometti L."/>
            <person name="Westerberg I."/>
            <person name="Brannstrom I.O."/>
            <person name="Guillou S."/>
            <person name="Cros-Aarteil S."/>
            <person name="Calhoun S."/>
            <person name="Haridas S."/>
            <person name="Kuo A."/>
            <person name="Mondo S."/>
            <person name="Pangilinan J."/>
            <person name="Riley R."/>
            <person name="Labutti K."/>
            <person name="Andreopoulos B."/>
            <person name="Lipzen A."/>
            <person name="Chen C."/>
            <person name="Yanf M."/>
            <person name="Daum C."/>
            <person name="Ng V."/>
            <person name="Clum A."/>
            <person name="Steindorff A."/>
            <person name="Ohm R."/>
            <person name="Martin F."/>
            <person name="Silar P."/>
            <person name="Natvig D."/>
            <person name="Lalanne C."/>
            <person name="Gautier V."/>
            <person name="Ament-Velasquez S.L."/>
            <person name="Kruys A."/>
            <person name="Hutchinson M.I."/>
            <person name="Powell A.J."/>
            <person name="Barry K."/>
            <person name="Miller A.N."/>
            <person name="Grigoriev I.V."/>
            <person name="Debuchy R."/>
            <person name="Gladieux P."/>
            <person name="Thoren M.H."/>
            <person name="Johannesson H."/>
        </authorList>
    </citation>
    <scope>NUCLEOTIDE SEQUENCE</scope>
    <source>
        <strain evidence="7">CBS 540.89</strain>
    </source>
</reference>
<dbReference type="Pfam" id="PF03055">
    <property type="entry name" value="RPE65"/>
    <property type="match status" value="1"/>
</dbReference>
<keyword evidence="2 5" id="KW-0479">Metal-binding</keyword>
<dbReference type="GO" id="GO:0046872">
    <property type="term" value="F:metal ion binding"/>
    <property type="evidence" value="ECO:0007669"/>
    <property type="project" value="UniProtKB-KW"/>
</dbReference>
<evidence type="ECO:0000256" key="3">
    <source>
        <dbReference type="ARBA" id="ARBA00023002"/>
    </source>
</evidence>
<evidence type="ECO:0000256" key="6">
    <source>
        <dbReference type="SAM" id="Phobius"/>
    </source>
</evidence>
<feature type="binding site" evidence="5">
    <location>
        <position position="586"/>
    </location>
    <ligand>
        <name>Fe cation</name>
        <dbReference type="ChEBI" id="CHEBI:24875"/>
        <note>catalytic</note>
    </ligand>
</feature>
<dbReference type="PANTHER" id="PTHR10543">
    <property type="entry name" value="BETA-CAROTENE DIOXYGENASE"/>
    <property type="match status" value="1"/>
</dbReference>
<dbReference type="Proteomes" id="UP001172159">
    <property type="component" value="Unassembled WGS sequence"/>
</dbReference>
<evidence type="ECO:0000256" key="5">
    <source>
        <dbReference type="PIRSR" id="PIRSR604294-1"/>
    </source>
</evidence>
<evidence type="ECO:0000256" key="4">
    <source>
        <dbReference type="ARBA" id="ARBA00023004"/>
    </source>
</evidence>
<proteinExistence type="inferred from homology"/>